<feature type="domain" description="PNPLA" evidence="5">
    <location>
        <begin position="151"/>
        <end position="337"/>
    </location>
</feature>
<keyword evidence="2 4" id="KW-0442">Lipid degradation</keyword>
<dbReference type="InterPro" id="IPR021771">
    <property type="entry name" value="Triacylglycerol_lipase_N"/>
</dbReference>
<feature type="short sequence motif" description="DGA/G" evidence="4">
    <location>
        <begin position="324"/>
        <end position="326"/>
    </location>
</feature>
<sequence length="489" mass="55314">MFSFNNTISLRYLEYKMRQAQSYAAWKESALKHDAISGFEAWKHKEESNSYDYKNIRTRLDILRTLRRQQDDVGLLFALNEGIHGNQGGMGASKLHQLAKFGTKQLITDYVDEIVEALEYISTIPASKEITQQDKLDFFERASHCFGRSALMLSGAGSLGHFHRGVIKSLFEHKLIPNVISGSSAGSISAALLGTRTDDELTALLHDTTTLDPLQGEIDKYRRRLIRKQTDSESLKLLLEAVIPDMTFQEAYEKTGRMISITIAPYEEHQKSRLMNAITSPNVFVRSAVMASCAVPGIFEPVMLMAKNVYGEAQPYLPDRLWVDGAVTDDLPAKRLARLYGVNHYIVSQANPLSLAIMKGEDYLPVPDGVKNVVRLSTHEMLKSGEYFSRRYLRKMPKVGQAMSMFHSAVAQEYKGDINIVPSFSFVNPQKLLGQLSTEEINELVFEGERSTWPCLQQIKICTKIGHKLDDILDHHRDHDVQHLYKKRG</sequence>
<comment type="caution">
    <text evidence="6">The sequence shown here is derived from an EMBL/GenBank/DDBJ whole genome shotgun (WGS) entry which is preliminary data.</text>
</comment>
<dbReference type="Pfam" id="PF11815">
    <property type="entry name" value="DUF3336"/>
    <property type="match status" value="1"/>
</dbReference>
<feature type="active site" description="Proton acceptor" evidence="4">
    <location>
        <position position="324"/>
    </location>
</feature>
<name>A0ABV7J5L3_9GAMM</name>
<reference evidence="7" key="1">
    <citation type="journal article" date="2019" name="Int. J. Syst. Evol. Microbiol.">
        <title>The Global Catalogue of Microorganisms (GCM) 10K type strain sequencing project: providing services to taxonomists for standard genome sequencing and annotation.</title>
        <authorList>
            <consortium name="The Broad Institute Genomics Platform"/>
            <consortium name="The Broad Institute Genome Sequencing Center for Infectious Disease"/>
            <person name="Wu L."/>
            <person name="Ma J."/>
        </authorList>
    </citation>
    <scope>NUCLEOTIDE SEQUENCE [LARGE SCALE GENOMIC DNA]</scope>
    <source>
        <strain evidence="7">KCTC 42953</strain>
    </source>
</reference>
<organism evidence="6 7">
    <name type="scientific">Marinicella sediminis</name>
    <dbReference type="NCBI Taxonomy" id="1792834"/>
    <lineage>
        <taxon>Bacteria</taxon>
        <taxon>Pseudomonadati</taxon>
        <taxon>Pseudomonadota</taxon>
        <taxon>Gammaproteobacteria</taxon>
        <taxon>Lysobacterales</taxon>
        <taxon>Marinicellaceae</taxon>
        <taxon>Marinicella</taxon>
    </lineage>
</organism>
<feature type="short sequence motif" description="GXGXXG" evidence="4">
    <location>
        <begin position="155"/>
        <end position="160"/>
    </location>
</feature>
<dbReference type="PANTHER" id="PTHR14226">
    <property type="entry name" value="NEUROPATHY TARGET ESTERASE/SWISS CHEESE D.MELANOGASTER"/>
    <property type="match status" value="1"/>
</dbReference>
<keyword evidence="3 4" id="KW-0443">Lipid metabolism</keyword>
<evidence type="ECO:0000256" key="3">
    <source>
        <dbReference type="ARBA" id="ARBA00023098"/>
    </source>
</evidence>
<evidence type="ECO:0000313" key="6">
    <source>
        <dbReference type="EMBL" id="MFC3193354.1"/>
    </source>
</evidence>
<evidence type="ECO:0000256" key="4">
    <source>
        <dbReference type="PROSITE-ProRule" id="PRU01161"/>
    </source>
</evidence>
<dbReference type="PANTHER" id="PTHR14226:SF10">
    <property type="entry name" value="TRIACYLGLYCEROL LIPASE 4-RELATED"/>
    <property type="match status" value="1"/>
</dbReference>
<evidence type="ECO:0000259" key="5">
    <source>
        <dbReference type="PROSITE" id="PS51635"/>
    </source>
</evidence>
<keyword evidence="7" id="KW-1185">Reference proteome</keyword>
<evidence type="ECO:0000313" key="7">
    <source>
        <dbReference type="Proteomes" id="UP001595533"/>
    </source>
</evidence>
<dbReference type="SUPFAM" id="SSF52151">
    <property type="entry name" value="FabD/lysophospholipase-like"/>
    <property type="match status" value="1"/>
</dbReference>
<feature type="active site" description="Nucleophile" evidence="4">
    <location>
        <position position="184"/>
    </location>
</feature>
<dbReference type="RefSeq" id="WP_077410028.1">
    <property type="nucleotide sequence ID" value="NZ_JBHRTS010000002.1"/>
</dbReference>
<dbReference type="EMBL" id="JBHRTS010000002">
    <property type="protein sequence ID" value="MFC3193354.1"/>
    <property type="molecule type" value="Genomic_DNA"/>
</dbReference>
<dbReference type="Proteomes" id="UP001595533">
    <property type="component" value="Unassembled WGS sequence"/>
</dbReference>
<protein>
    <submittedName>
        <fullName evidence="6">DUF3336 domain-containing protein</fullName>
    </submittedName>
</protein>
<evidence type="ECO:0000256" key="1">
    <source>
        <dbReference type="ARBA" id="ARBA00022801"/>
    </source>
</evidence>
<proteinExistence type="predicted"/>
<accession>A0ABV7J5L3</accession>
<gene>
    <name evidence="6" type="ORF">ACFODZ_03755</name>
</gene>
<dbReference type="InterPro" id="IPR050301">
    <property type="entry name" value="NTE"/>
</dbReference>
<dbReference type="InterPro" id="IPR016035">
    <property type="entry name" value="Acyl_Trfase/lysoPLipase"/>
</dbReference>
<dbReference type="CDD" id="cd07206">
    <property type="entry name" value="Pat_TGL3-4-5_SDP1"/>
    <property type="match status" value="1"/>
</dbReference>
<keyword evidence="1 4" id="KW-0378">Hydrolase</keyword>
<evidence type="ECO:0000256" key="2">
    <source>
        <dbReference type="ARBA" id="ARBA00022963"/>
    </source>
</evidence>
<feature type="short sequence motif" description="GXSXG" evidence="4">
    <location>
        <begin position="182"/>
        <end position="186"/>
    </location>
</feature>
<dbReference type="Pfam" id="PF01734">
    <property type="entry name" value="Patatin"/>
    <property type="match status" value="1"/>
</dbReference>
<dbReference type="Gene3D" id="3.40.1090.10">
    <property type="entry name" value="Cytosolic phospholipase A2 catalytic domain"/>
    <property type="match status" value="1"/>
</dbReference>
<dbReference type="PROSITE" id="PS51635">
    <property type="entry name" value="PNPLA"/>
    <property type="match status" value="1"/>
</dbReference>
<dbReference type="InterPro" id="IPR002641">
    <property type="entry name" value="PNPLA_dom"/>
</dbReference>